<proteinExistence type="predicted"/>
<name>A0A9D4EAQ8_DREPO</name>
<evidence type="ECO:0000313" key="2">
    <source>
        <dbReference type="Proteomes" id="UP000828390"/>
    </source>
</evidence>
<dbReference type="Proteomes" id="UP000828390">
    <property type="component" value="Unassembled WGS sequence"/>
</dbReference>
<dbReference type="EMBL" id="JAIWYP010000009">
    <property type="protein sequence ID" value="KAH3774915.1"/>
    <property type="molecule type" value="Genomic_DNA"/>
</dbReference>
<organism evidence="1 2">
    <name type="scientific">Dreissena polymorpha</name>
    <name type="common">Zebra mussel</name>
    <name type="synonym">Mytilus polymorpha</name>
    <dbReference type="NCBI Taxonomy" id="45954"/>
    <lineage>
        <taxon>Eukaryota</taxon>
        <taxon>Metazoa</taxon>
        <taxon>Spiralia</taxon>
        <taxon>Lophotrochozoa</taxon>
        <taxon>Mollusca</taxon>
        <taxon>Bivalvia</taxon>
        <taxon>Autobranchia</taxon>
        <taxon>Heteroconchia</taxon>
        <taxon>Euheterodonta</taxon>
        <taxon>Imparidentia</taxon>
        <taxon>Neoheterodontei</taxon>
        <taxon>Myida</taxon>
        <taxon>Dreissenoidea</taxon>
        <taxon>Dreissenidae</taxon>
        <taxon>Dreissena</taxon>
    </lineage>
</organism>
<dbReference type="AlphaFoldDB" id="A0A9D4EAQ8"/>
<sequence length="55" mass="5929">MLIPATHLGTGTEGVVALSTLSAGQHPPLWPLAYTTTALANVLQNKINWLLYLRT</sequence>
<comment type="caution">
    <text evidence="1">The sequence shown here is derived from an EMBL/GenBank/DDBJ whole genome shotgun (WGS) entry which is preliminary data.</text>
</comment>
<reference evidence="1" key="2">
    <citation type="submission" date="2020-11" db="EMBL/GenBank/DDBJ databases">
        <authorList>
            <person name="McCartney M.A."/>
            <person name="Auch B."/>
            <person name="Kono T."/>
            <person name="Mallez S."/>
            <person name="Becker A."/>
            <person name="Gohl D.M."/>
            <person name="Silverstein K.A.T."/>
            <person name="Koren S."/>
            <person name="Bechman K.B."/>
            <person name="Herman A."/>
            <person name="Abrahante J.E."/>
            <person name="Garbe J."/>
        </authorList>
    </citation>
    <scope>NUCLEOTIDE SEQUENCE</scope>
    <source>
        <strain evidence="1">Duluth1</strain>
        <tissue evidence="1">Whole animal</tissue>
    </source>
</reference>
<evidence type="ECO:0000313" key="1">
    <source>
        <dbReference type="EMBL" id="KAH3774915.1"/>
    </source>
</evidence>
<protein>
    <submittedName>
        <fullName evidence="1">Uncharacterized protein</fullName>
    </submittedName>
</protein>
<accession>A0A9D4EAQ8</accession>
<reference evidence="1" key="1">
    <citation type="journal article" date="2019" name="bioRxiv">
        <title>The Genome of the Zebra Mussel, Dreissena polymorpha: A Resource for Invasive Species Research.</title>
        <authorList>
            <person name="McCartney M.A."/>
            <person name="Auch B."/>
            <person name="Kono T."/>
            <person name="Mallez S."/>
            <person name="Zhang Y."/>
            <person name="Obille A."/>
            <person name="Becker A."/>
            <person name="Abrahante J.E."/>
            <person name="Garbe J."/>
            <person name="Badalamenti J.P."/>
            <person name="Herman A."/>
            <person name="Mangelson H."/>
            <person name="Liachko I."/>
            <person name="Sullivan S."/>
            <person name="Sone E.D."/>
            <person name="Koren S."/>
            <person name="Silverstein K.A.T."/>
            <person name="Beckman K.B."/>
            <person name="Gohl D.M."/>
        </authorList>
    </citation>
    <scope>NUCLEOTIDE SEQUENCE</scope>
    <source>
        <strain evidence="1">Duluth1</strain>
        <tissue evidence="1">Whole animal</tissue>
    </source>
</reference>
<keyword evidence="2" id="KW-1185">Reference proteome</keyword>
<gene>
    <name evidence="1" type="ORF">DPMN_176309</name>
</gene>